<dbReference type="Gene3D" id="1.10.10.10">
    <property type="entry name" value="Winged helix-like DNA-binding domain superfamily/Winged helix DNA-binding domain"/>
    <property type="match status" value="1"/>
</dbReference>
<dbReference type="EMBL" id="WWEO01000042">
    <property type="protein sequence ID" value="NCD69960.1"/>
    <property type="molecule type" value="Genomic_DNA"/>
</dbReference>
<proteinExistence type="predicted"/>
<dbReference type="GO" id="GO:0003677">
    <property type="term" value="F:DNA binding"/>
    <property type="evidence" value="ECO:0007669"/>
    <property type="project" value="UniProtKB-KW"/>
</dbReference>
<dbReference type="Pfam" id="PF01047">
    <property type="entry name" value="MarR"/>
    <property type="match status" value="1"/>
</dbReference>
<feature type="domain" description="HTH marR-type" evidence="4">
    <location>
        <begin position="6"/>
        <end position="144"/>
    </location>
</feature>
<dbReference type="PRINTS" id="PR00598">
    <property type="entry name" value="HTHMARR"/>
</dbReference>
<evidence type="ECO:0000256" key="1">
    <source>
        <dbReference type="ARBA" id="ARBA00023015"/>
    </source>
</evidence>
<keyword evidence="1" id="KW-0805">Transcription regulation</keyword>
<evidence type="ECO:0000256" key="3">
    <source>
        <dbReference type="ARBA" id="ARBA00023163"/>
    </source>
</evidence>
<protein>
    <submittedName>
        <fullName evidence="5">MarR family transcriptional regulator</fullName>
    </submittedName>
</protein>
<dbReference type="SUPFAM" id="SSF46785">
    <property type="entry name" value="Winged helix' DNA-binding domain"/>
    <property type="match status" value="1"/>
</dbReference>
<evidence type="ECO:0000256" key="2">
    <source>
        <dbReference type="ARBA" id="ARBA00023125"/>
    </source>
</evidence>
<evidence type="ECO:0000259" key="4">
    <source>
        <dbReference type="PROSITE" id="PS50995"/>
    </source>
</evidence>
<dbReference type="PANTHER" id="PTHR42756:SF1">
    <property type="entry name" value="TRANSCRIPTIONAL REPRESSOR OF EMRAB OPERON"/>
    <property type="match status" value="1"/>
</dbReference>
<accession>A0A965ZFH7</accession>
<reference evidence="5" key="1">
    <citation type="submission" date="2020-01" db="EMBL/GenBank/DDBJ databases">
        <authorList>
            <person name="Seo Y.L."/>
        </authorList>
    </citation>
    <scope>NUCLEOTIDE SEQUENCE</scope>
    <source>
        <strain evidence="5">R11</strain>
    </source>
</reference>
<dbReference type="Proteomes" id="UP000638732">
    <property type="component" value="Unassembled WGS sequence"/>
</dbReference>
<dbReference type="InterPro" id="IPR036388">
    <property type="entry name" value="WH-like_DNA-bd_sf"/>
</dbReference>
<evidence type="ECO:0000313" key="5">
    <source>
        <dbReference type="EMBL" id="NCD69960.1"/>
    </source>
</evidence>
<name>A0A965ZFH7_9SPHI</name>
<dbReference type="GO" id="GO:0003700">
    <property type="term" value="F:DNA-binding transcription factor activity"/>
    <property type="evidence" value="ECO:0007669"/>
    <property type="project" value="InterPro"/>
</dbReference>
<keyword evidence="2" id="KW-0238">DNA-binding</keyword>
<comment type="caution">
    <text evidence="5">The sequence shown here is derived from an EMBL/GenBank/DDBJ whole genome shotgun (WGS) entry which is preliminary data.</text>
</comment>
<keyword evidence="6" id="KW-1185">Reference proteome</keyword>
<reference evidence="5" key="2">
    <citation type="submission" date="2020-10" db="EMBL/GenBank/DDBJ databases">
        <title>Mucilaginibacter sp. nov., isolated from soil.</title>
        <authorList>
            <person name="Jeon C.O."/>
        </authorList>
    </citation>
    <scope>NUCLEOTIDE SEQUENCE</scope>
    <source>
        <strain evidence="5">R11</strain>
    </source>
</reference>
<dbReference type="SMART" id="SM00347">
    <property type="entry name" value="HTH_MARR"/>
    <property type="match status" value="1"/>
</dbReference>
<dbReference type="RefSeq" id="WP_166585931.1">
    <property type="nucleotide sequence ID" value="NZ_WWEO01000042.1"/>
</dbReference>
<organism evidence="5 6">
    <name type="scientific">Mucilaginibacter agri</name>
    <dbReference type="NCBI Taxonomy" id="2695265"/>
    <lineage>
        <taxon>Bacteria</taxon>
        <taxon>Pseudomonadati</taxon>
        <taxon>Bacteroidota</taxon>
        <taxon>Sphingobacteriia</taxon>
        <taxon>Sphingobacteriales</taxon>
        <taxon>Sphingobacteriaceae</taxon>
        <taxon>Mucilaginibacter</taxon>
    </lineage>
</organism>
<dbReference type="InterPro" id="IPR036390">
    <property type="entry name" value="WH_DNA-bd_sf"/>
</dbReference>
<dbReference type="AlphaFoldDB" id="A0A965ZFH7"/>
<sequence>MAELSKADMAMELARAMMEMRNKSRQNIQLRMKEHNINLTFEMLEVLSCLWRKDGINQQEIADITLKDKSSMTYLIDNLVKRNMVKRVEDGNDRRNKLIHLTDDANALKAQIFPWATEMYTVATQDIDTKDLTTCLQLINKMVGNLP</sequence>
<dbReference type="PROSITE" id="PS50995">
    <property type="entry name" value="HTH_MARR_2"/>
    <property type="match status" value="1"/>
</dbReference>
<gene>
    <name evidence="5" type="ORF">GSY63_11380</name>
</gene>
<evidence type="ECO:0000313" key="6">
    <source>
        <dbReference type="Proteomes" id="UP000638732"/>
    </source>
</evidence>
<dbReference type="PANTHER" id="PTHR42756">
    <property type="entry name" value="TRANSCRIPTIONAL REGULATOR, MARR"/>
    <property type="match status" value="1"/>
</dbReference>
<dbReference type="InterPro" id="IPR000835">
    <property type="entry name" value="HTH_MarR-typ"/>
</dbReference>
<keyword evidence="3" id="KW-0804">Transcription</keyword>